<dbReference type="EMBL" id="DVOJ01000006">
    <property type="protein sequence ID" value="HIV01235.1"/>
    <property type="molecule type" value="Genomic_DNA"/>
</dbReference>
<accession>A0A9D1NEA4</accession>
<gene>
    <name evidence="1" type="ORF">IAA62_01605</name>
</gene>
<organism evidence="1 2">
    <name type="scientific">Candidatus Caccopulliclostridium gallistercoris</name>
    <dbReference type="NCBI Taxonomy" id="2840719"/>
    <lineage>
        <taxon>Bacteria</taxon>
        <taxon>Bacillati</taxon>
        <taxon>Bacillota</taxon>
        <taxon>Clostridia</taxon>
        <taxon>Candidatus Caccopulliclostridium</taxon>
    </lineage>
</organism>
<dbReference type="PANTHER" id="PTHR39450:SF1">
    <property type="entry name" value="DUF1667 DOMAIN-CONTAINING PROTEIN"/>
    <property type="match status" value="1"/>
</dbReference>
<proteinExistence type="predicted"/>
<evidence type="ECO:0000313" key="2">
    <source>
        <dbReference type="Proteomes" id="UP000886861"/>
    </source>
</evidence>
<dbReference type="Pfam" id="PF07892">
    <property type="entry name" value="DUF1667"/>
    <property type="match status" value="1"/>
</dbReference>
<reference evidence="1" key="2">
    <citation type="journal article" date="2021" name="PeerJ">
        <title>Extensive microbial diversity within the chicken gut microbiome revealed by metagenomics and culture.</title>
        <authorList>
            <person name="Gilroy R."/>
            <person name="Ravi A."/>
            <person name="Getino M."/>
            <person name="Pursley I."/>
            <person name="Horton D.L."/>
            <person name="Alikhan N.F."/>
            <person name="Baker D."/>
            <person name="Gharbi K."/>
            <person name="Hall N."/>
            <person name="Watson M."/>
            <person name="Adriaenssens E.M."/>
            <person name="Foster-Nyarko E."/>
            <person name="Jarju S."/>
            <person name="Secka A."/>
            <person name="Antonio M."/>
            <person name="Oren A."/>
            <person name="Chaudhuri R.R."/>
            <person name="La Ragione R."/>
            <person name="Hildebrand F."/>
            <person name="Pallen M.J."/>
        </authorList>
    </citation>
    <scope>NUCLEOTIDE SEQUENCE</scope>
    <source>
        <strain evidence="1">CHK186-9395</strain>
    </source>
</reference>
<dbReference type="InterPro" id="IPR036593">
    <property type="entry name" value="CPE0013-like_sf"/>
</dbReference>
<dbReference type="Proteomes" id="UP000886861">
    <property type="component" value="Unassembled WGS sequence"/>
</dbReference>
<comment type="caution">
    <text evidence="1">The sequence shown here is derived from an EMBL/GenBank/DDBJ whole genome shotgun (WGS) entry which is preliminary data.</text>
</comment>
<dbReference type="Gene3D" id="3.10.530.10">
    <property type="entry name" value="CPE0013-like"/>
    <property type="match status" value="1"/>
</dbReference>
<dbReference type="SUPFAM" id="SSF160148">
    <property type="entry name" value="CPE0013-like"/>
    <property type="match status" value="1"/>
</dbReference>
<dbReference type="AlphaFoldDB" id="A0A9D1NEA4"/>
<name>A0A9D1NEA4_9FIRM</name>
<reference evidence="1" key="1">
    <citation type="submission" date="2020-10" db="EMBL/GenBank/DDBJ databases">
        <authorList>
            <person name="Gilroy R."/>
        </authorList>
    </citation>
    <scope>NUCLEOTIDE SEQUENCE</scope>
    <source>
        <strain evidence="1">CHK186-9395</strain>
    </source>
</reference>
<sequence>METVCICCPIGCRLKIEEINGEVVVSGNSCPRGKAYGITEFTAPKRVLTTSVVFNGVTYTLKTSDAILKEKLSEGIREIKKLKKQNLNIGDVAIKNLLNLDVDVIVTGKLEKV</sequence>
<dbReference type="PANTHER" id="PTHR39450">
    <property type="entry name" value="MOLYBDOPTERIN OXIDOREDUCTASE, 4FE-4S CLUSTER-BINDING SUBUNIT"/>
    <property type="match status" value="1"/>
</dbReference>
<evidence type="ECO:0000313" key="1">
    <source>
        <dbReference type="EMBL" id="HIV01235.1"/>
    </source>
</evidence>
<protein>
    <submittedName>
        <fullName evidence="1">DUF1667 domain-containing protein</fullName>
    </submittedName>
</protein>
<dbReference type="InterPro" id="IPR012460">
    <property type="entry name" value="DUF1667"/>
</dbReference>